<dbReference type="Proteomes" id="UP001199816">
    <property type="component" value="Unassembled WGS sequence"/>
</dbReference>
<dbReference type="RefSeq" id="WP_231006962.1">
    <property type="nucleotide sequence ID" value="NZ_JAJNEC010000005.1"/>
</dbReference>
<dbReference type="EMBL" id="JAJNEC010000005">
    <property type="protein sequence ID" value="MCD2424753.1"/>
    <property type="molecule type" value="Genomic_DNA"/>
</dbReference>
<protein>
    <submittedName>
        <fullName evidence="3">DUF3857 and transglutaminase domain-containing protein</fullName>
    </submittedName>
</protein>
<dbReference type="Gene3D" id="2.60.120.1130">
    <property type="match status" value="1"/>
</dbReference>
<keyword evidence="4" id="KW-1185">Reference proteome</keyword>
<reference evidence="3 4" key="1">
    <citation type="submission" date="2021-11" db="EMBL/GenBank/DDBJ databases">
        <title>Genomic of Niabella pedocola.</title>
        <authorList>
            <person name="Wu T."/>
        </authorList>
    </citation>
    <scope>NUCLEOTIDE SEQUENCE [LARGE SCALE GENOMIC DNA]</scope>
    <source>
        <strain evidence="3 4">JCM 31011</strain>
    </source>
</reference>
<proteinExistence type="predicted"/>
<dbReference type="SUPFAM" id="SSF54001">
    <property type="entry name" value="Cysteine proteinases"/>
    <property type="match status" value="1"/>
</dbReference>
<dbReference type="Gene3D" id="3.10.620.30">
    <property type="match status" value="1"/>
</dbReference>
<evidence type="ECO:0000313" key="4">
    <source>
        <dbReference type="Proteomes" id="UP001199816"/>
    </source>
</evidence>
<feature type="signal peptide" evidence="1">
    <location>
        <begin position="1"/>
        <end position="22"/>
    </location>
</feature>
<evidence type="ECO:0000259" key="2">
    <source>
        <dbReference type="Pfam" id="PF12969"/>
    </source>
</evidence>
<feature type="chain" id="PRO_5047174177" evidence="1">
    <location>
        <begin position="23"/>
        <end position="673"/>
    </location>
</feature>
<name>A0ABS8PUK6_9BACT</name>
<evidence type="ECO:0000256" key="1">
    <source>
        <dbReference type="SAM" id="SignalP"/>
    </source>
</evidence>
<accession>A0ABS8PUK6</accession>
<gene>
    <name evidence="3" type="ORF">LQ567_18365</name>
</gene>
<dbReference type="Pfam" id="PF12969">
    <property type="entry name" value="DUF3857"/>
    <property type="match status" value="1"/>
</dbReference>
<organism evidence="3 4">
    <name type="scientific">Niabella pedocola</name>
    <dbReference type="NCBI Taxonomy" id="1752077"/>
    <lineage>
        <taxon>Bacteria</taxon>
        <taxon>Pseudomonadati</taxon>
        <taxon>Bacteroidota</taxon>
        <taxon>Chitinophagia</taxon>
        <taxon>Chitinophagales</taxon>
        <taxon>Chitinophagaceae</taxon>
        <taxon>Niabella</taxon>
    </lineage>
</organism>
<dbReference type="Gene3D" id="2.60.40.3140">
    <property type="match status" value="1"/>
</dbReference>
<sequence length="673" mass="76998">MRTTLFSVLLFLTFFLFRTVHAQDGANFKFGKVTAADFTIKSPVVDSNTSAVVLADIGSSRIEGNNKGWFSLIHKRTTRIKILDEKGFDAGNVSIELYVSPESEEKLTDIKGITYNLENGTVQQTKLEAANVFKEKLNRHWTARKFTFPNLKEGSILEYTYTIESEFLFNLRPWEFQDSYPRLFTQYTVNIPEFFQYVFLSQGYVPLKSTKKDVFKNWSVSESSGTQATEHYSLSGYETQTTWTATDVPALKEEPFTSSIHNHNSKIEFQLSQYRFPNSPAKDIMGNWTTASEQLLKHENFGAEITRPNYWLGDVVKDMVPAGASNLETVKAVYTYVRDHFTATQSNGFYISDQTTLKDVYRKKSGTAAEINMLLIAMLKQRGITADPVLLSTRNHGWANPFYPLLERYNYVICGARVDGRPYYLDATRPRLGFGRLPVECYNGPGFVVSTAPRNVNFDADSLREQKTTLLFLMNKEDGKGLEGSFSSTPGYVESYQIRDQLATKDMEDYFKETEKGYSFPMKFFDTEIDSLKKFDFPVTVKYKMSFDTGGEDMIYLNPMFGEAIKTNPFTSAVRKYPVEMPFTMYQIFVLNMELPKGYEVDELPKSTRVLLNDHEGTFEYIISSSGGRLMLQSKIDIKKAVFQAEDYQTLRDFFGHIAKKHGEQVVLKKIKQ</sequence>
<evidence type="ECO:0000313" key="3">
    <source>
        <dbReference type="EMBL" id="MCD2424753.1"/>
    </source>
</evidence>
<dbReference type="InterPro" id="IPR024618">
    <property type="entry name" value="DUF3857"/>
</dbReference>
<feature type="domain" description="DUF3857" evidence="2">
    <location>
        <begin position="76"/>
        <end position="224"/>
    </location>
</feature>
<comment type="caution">
    <text evidence="3">The sequence shown here is derived from an EMBL/GenBank/DDBJ whole genome shotgun (WGS) entry which is preliminary data.</text>
</comment>
<keyword evidence="1" id="KW-0732">Signal</keyword>
<dbReference type="InterPro" id="IPR038765">
    <property type="entry name" value="Papain-like_cys_pep_sf"/>
</dbReference>